<feature type="domain" description="Peptidase M14" evidence="5">
    <location>
        <begin position="5"/>
        <end position="115"/>
    </location>
</feature>
<keyword evidence="3" id="KW-0378">Hydrolase</keyword>
<dbReference type="GO" id="GO:0016788">
    <property type="term" value="F:hydrolase activity, acting on ester bonds"/>
    <property type="evidence" value="ECO:0007669"/>
    <property type="project" value="InterPro"/>
</dbReference>
<evidence type="ECO:0000256" key="3">
    <source>
        <dbReference type="ARBA" id="ARBA00022801"/>
    </source>
</evidence>
<proteinExistence type="predicted"/>
<dbReference type="GO" id="GO:0008270">
    <property type="term" value="F:zinc ion binding"/>
    <property type="evidence" value="ECO:0007669"/>
    <property type="project" value="InterPro"/>
</dbReference>
<dbReference type="GO" id="GO:0004181">
    <property type="term" value="F:metallocarboxypeptidase activity"/>
    <property type="evidence" value="ECO:0007669"/>
    <property type="project" value="InterPro"/>
</dbReference>
<dbReference type="PROSITE" id="PS52035">
    <property type="entry name" value="PEPTIDASE_M14"/>
    <property type="match status" value="1"/>
</dbReference>
<organism evidence="6">
    <name type="scientific">marine metagenome</name>
    <dbReference type="NCBI Taxonomy" id="408172"/>
    <lineage>
        <taxon>unclassified sequences</taxon>
        <taxon>metagenomes</taxon>
        <taxon>ecological metagenomes</taxon>
    </lineage>
</organism>
<gene>
    <name evidence="6" type="ORF">METZ01_LOCUS283947</name>
</gene>
<dbReference type="InterPro" id="IPR000834">
    <property type="entry name" value="Peptidase_M14"/>
</dbReference>
<evidence type="ECO:0000256" key="4">
    <source>
        <dbReference type="ARBA" id="ARBA00022833"/>
    </source>
</evidence>
<keyword evidence="2" id="KW-0479">Metal-binding</keyword>
<comment type="cofactor">
    <cofactor evidence="1">
        <name>Zn(2+)</name>
        <dbReference type="ChEBI" id="CHEBI:29105"/>
    </cofactor>
</comment>
<dbReference type="GO" id="GO:0006508">
    <property type="term" value="P:proteolysis"/>
    <property type="evidence" value="ECO:0007669"/>
    <property type="project" value="InterPro"/>
</dbReference>
<dbReference type="Pfam" id="PF24827">
    <property type="entry name" value="AstE_AspA_cat"/>
    <property type="match status" value="1"/>
</dbReference>
<evidence type="ECO:0000256" key="2">
    <source>
        <dbReference type="ARBA" id="ARBA00022723"/>
    </source>
</evidence>
<evidence type="ECO:0000313" key="6">
    <source>
        <dbReference type="EMBL" id="SVC31093.1"/>
    </source>
</evidence>
<accession>A0A382L5C6</accession>
<dbReference type="InterPro" id="IPR055438">
    <property type="entry name" value="AstE_AspA_cat"/>
</dbReference>
<reference evidence="6" key="1">
    <citation type="submission" date="2018-05" db="EMBL/GenBank/DDBJ databases">
        <authorList>
            <person name="Lanie J.A."/>
            <person name="Ng W.-L."/>
            <person name="Kazmierczak K.M."/>
            <person name="Andrzejewski T.M."/>
            <person name="Davidsen T.M."/>
            <person name="Wayne K.J."/>
            <person name="Tettelin H."/>
            <person name="Glass J.I."/>
            <person name="Rusch D."/>
            <person name="Podicherti R."/>
            <person name="Tsui H.-C.T."/>
            <person name="Winkler M.E."/>
        </authorList>
    </citation>
    <scope>NUCLEOTIDE SEQUENCE</scope>
</reference>
<dbReference type="Gene3D" id="3.40.630.10">
    <property type="entry name" value="Zn peptidases"/>
    <property type="match status" value="1"/>
</dbReference>
<dbReference type="EMBL" id="UINC01084441">
    <property type="protein sequence ID" value="SVC31093.1"/>
    <property type="molecule type" value="Genomic_DNA"/>
</dbReference>
<protein>
    <recommendedName>
        <fullName evidence="5">Peptidase M14 domain-containing protein</fullName>
    </recommendedName>
</protein>
<evidence type="ECO:0000256" key="1">
    <source>
        <dbReference type="ARBA" id="ARBA00001947"/>
    </source>
</evidence>
<keyword evidence="4" id="KW-0862">Zinc</keyword>
<sequence>MLPLKIRDYGQLLNRIYLALNDASKIYTLGYIQNYSTSYPFQKIHIGKNNSRRVLISAGIHGDEPSGIETICTFLESKIYKSYLNQWDFIILPCINPYGFEHNTRENQDKKDLNR</sequence>
<feature type="non-terminal residue" evidence="6">
    <location>
        <position position="115"/>
    </location>
</feature>
<name>A0A382L5C6_9ZZZZ</name>
<evidence type="ECO:0000259" key="5">
    <source>
        <dbReference type="PROSITE" id="PS52035"/>
    </source>
</evidence>
<dbReference type="AlphaFoldDB" id="A0A382L5C6"/>
<dbReference type="SUPFAM" id="SSF53187">
    <property type="entry name" value="Zn-dependent exopeptidases"/>
    <property type="match status" value="1"/>
</dbReference>